<dbReference type="AlphaFoldDB" id="A0A7G6WW09"/>
<organism evidence="2 3">
    <name type="scientific">Kribbella qitaiheensis</name>
    <dbReference type="NCBI Taxonomy" id="1544730"/>
    <lineage>
        <taxon>Bacteria</taxon>
        <taxon>Bacillati</taxon>
        <taxon>Actinomycetota</taxon>
        <taxon>Actinomycetes</taxon>
        <taxon>Propionibacteriales</taxon>
        <taxon>Kribbellaceae</taxon>
        <taxon>Kribbella</taxon>
    </lineage>
</organism>
<dbReference type="RefSeq" id="WP_185447116.1">
    <property type="nucleotide sequence ID" value="NZ_CP043661.1"/>
</dbReference>
<sequence>MPIENPIPTGDAEADAEIAAILARGGPTWISAAEANAEMDRMLADAEAAEDARAFQEWDDLKASGQAATIPHDKARRHLGLPSQQTDASDPGEDD</sequence>
<dbReference type="KEGG" id="kqi:F1D05_10060"/>
<proteinExistence type="predicted"/>
<gene>
    <name evidence="2" type="ORF">F1D05_10060</name>
</gene>
<dbReference type="EMBL" id="CP043661">
    <property type="protein sequence ID" value="QNE18174.1"/>
    <property type="molecule type" value="Genomic_DNA"/>
</dbReference>
<reference evidence="2 3" key="2">
    <citation type="journal article" date="2020" name="Microbiol. Resour. Announc.">
        <title>Antarctic desert soil bacteria exhibit high novel natural product potential, evaluated through long-read genome sequencing and comparative genomics.</title>
        <authorList>
            <person name="Benaud N."/>
            <person name="Edwards R.J."/>
            <person name="Amos T.G."/>
            <person name="D'Agostino P.M."/>
            <person name="Gutierrez-Chavez C."/>
            <person name="Montgomery K."/>
            <person name="Nicetic I."/>
            <person name="Ferrari B.C."/>
        </authorList>
    </citation>
    <scope>NUCLEOTIDE SEQUENCE [LARGE SCALE GENOMIC DNA]</scope>
    <source>
        <strain evidence="2 3">SPB151</strain>
    </source>
</reference>
<evidence type="ECO:0000313" key="2">
    <source>
        <dbReference type="EMBL" id="QNE18174.1"/>
    </source>
</evidence>
<protein>
    <submittedName>
        <fullName evidence="2">Uncharacterized protein</fullName>
    </submittedName>
</protein>
<evidence type="ECO:0000313" key="3">
    <source>
        <dbReference type="Proteomes" id="UP000515563"/>
    </source>
</evidence>
<name>A0A7G6WW09_9ACTN</name>
<keyword evidence="3" id="KW-1185">Reference proteome</keyword>
<reference evidence="3" key="1">
    <citation type="submission" date="2019-09" db="EMBL/GenBank/DDBJ databases">
        <title>Antimicrobial potential of Antarctic Bacteria.</title>
        <authorList>
            <person name="Benaud N."/>
            <person name="Edwards R.J."/>
            <person name="Ferrari B.C."/>
        </authorList>
    </citation>
    <scope>NUCLEOTIDE SEQUENCE [LARGE SCALE GENOMIC DNA]</scope>
    <source>
        <strain evidence="3">SPB151</strain>
    </source>
</reference>
<feature type="region of interest" description="Disordered" evidence="1">
    <location>
        <begin position="64"/>
        <end position="95"/>
    </location>
</feature>
<evidence type="ECO:0000256" key="1">
    <source>
        <dbReference type="SAM" id="MobiDB-lite"/>
    </source>
</evidence>
<dbReference type="Proteomes" id="UP000515563">
    <property type="component" value="Chromosome"/>
</dbReference>
<accession>A0A7G6WW09</accession>